<evidence type="ECO:0000313" key="7">
    <source>
        <dbReference type="EMBL" id="ABO48879.1"/>
    </source>
</evidence>
<comment type="subcellular location">
    <subcellularLocation>
        <location evidence="2">Cytoplasm</location>
    </subcellularLocation>
</comment>
<dbReference type="STRING" id="349161.Dred_0331"/>
<evidence type="ECO:0000256" key="1">
    <source>
        <dbReference type="ARBA" id="ARBA00003681"/>
    </source>
</evidence>
<dbReference type="GO" id="GO:0016740">
    <property type="term" value="F:transferase activity"/>
    <property type="evidence" value="ECO:0007669"/>
    <property type="project" value="UniProtKB-KW"/>
</dbReference>
<comment type="function">
    <text evidence="1">General (non sugar-specific) component of the phosphoenolpyruvate-dependent sugar phosphotransferase system (sugar PTS). This major carbohydrate active-transport system catalyzes the phosphorylation of incoming sugar substrates concomitantly with their translocation across the cell membrane. The phosphoryl group from phosphoenolpyruvate (PEP) is transferred to the phosphoryl carrier protein HPr by enzyme I. Phospho-HPr then transfers it to the PTS EIIA domain.</text>
</comment>
<dbReference type="InterPro" id="IPR050399">
    <property type="entry name" value="HPr"/>
</dbReference>
<organism evidence="7 8">
    <name type="scientific">Desulforamulus reducens (strain ATCC BAA-1160 / DSM 100696 / MI-1)</name>
    <name type="common">Desulfotomaculum reducens</name>
    <dbReference type="NCBI Taxonomy" id="349161"/>
    <lineage>
        <taxon>Bacteria</taxon>
        <taxon>Bacillati</taxon>
        <taxon>Bacillota</taxon>
        <taxon>Clostridia</taxon>
        <taxon>Eubacteriales</taxon>
        <taxon>Peptococcaceae</taxon>
        <taxon>Desulforamulus</taxon>
    </lineage>
</organism>
<reference evidence="7 8" key="1">
    <citation type="submission" date="2007-03" db="EMBL/GenBank/DDBJ databases">
        <title>Complete sequence of Desulfotomaculum reducens MI-1.</title>
        <authorList>
            <consortium name="US DOE Joint Genome Institute"/>
            <person name="Copeland A."/>
            <person name="Lucas S."/>
            <person name="Lapidus A."/>
            <person name="Barry K."/>
            <person name="Detter J.C."/>
            <person name="Glavina del Rio T."/>
            <person name="Hammon N."/>
            <person name="Israni S."/>
            <person name="Dalin E."/>
            <person name="Tice H."/>
            <person name="Pitluck S."/>
            <person name="Sims D."/>
            <person name="Brettin T."/>
            <person name="Bruce D."/>
            <person name="Han C."/>
            <person name="Tapia R."/>
            <person name="Schmutz J."/>
            <person name="Larimer F."/>
            <person name="Land M."/>
            <person name="Hauser L."/>
            <person name="Kyrpides N."/>
            <person name="Kim E."/>
            <person name="Tebo B.M."/>
            <person name="Richardson P."/>
        </authorList>
    </citation>
    <scope>NUCLEOTIDE SEQUENCE [LARGE SCALE GENOMIC DNA]</scope>
    <source>
        <strain evidence="7 8">MI-1</strain>
    </source>
</reference>
<keyword evidence="5" id="KW-0598">Phosphotransferase system</keyword>
<keyword evidence="7" id="KW-0808">Transferase</keyword>
<dbReference type="AlphaFoldDB" id="A4J1C6"/>
<keyword evidence="4" id="KW-0963">Cytoplasm</keyword>
<dbReference type="PROSITE" id="PS51350">
    <property type="entry name" value="PTS_HPR_DOM"/>
    <property type="match status" value="1"/>
</dbReference>
<evidence type="ECO:0000256" key="4">
    <source>
        <dbReference type="ARBA" id="ARBA00022490"/>
    </source>
</evidence>
<dbReference type="eggNOG" id="COG1925">
    <property type="taxonomic scope" value="Bacteria"/>
</dbReference>
<dbReference type="InterPro" id="IPR001020">
    <property type="entry name" value="PTS_HPr_His_P_site"/>
</dbReference>
<dbReference type="Gene3D" id="3.30.1340.10">
    <property type="entry name" value="HPr-like"/>
    <property type="match status" value="1"/>
</dbReference>
<accession>A4J1C6</accession>
<evidence type="ECO:0000256" key="3">
    <source>
        <dbReference type="ARBA" id="ARBA00020422"/>
    </source>
</evidence>
<dbReference type="SUPFAM" id="SSF55594">
    <property type="entry name" value="HPr-like"/>
    <property type="match status" value="1"/>
</dbReference>
<dbReference type="Proteomes" id="UP000001556">
    <property type="component" value="Chromosome"/>
</dbReference>
<dbReference type="GO" id="GO:0009401">
    <property type="term" value="P:phosphoenolpyruvate-dependent sugar phosphotransferase system"/>
    <property type="evidence" value="ECO:0007669"/>
    <property type="project" value="UniProtKB-KW"/>
</dbReference>
<dbReference type="RefSeq" id="WP_011876717.1">
    <property type="nucleotide sequence ID" value="NC_009253.1"/>
</dbReference>
<proteinExistence type="predicted"/>
<dbReference type="InterPro" id="IPR000032">
    <property type="entry name" value="HPr-like"/>
</dbReference>
<dbReference type="HOGENOM" id="CLU_136230_2_3_9"/>
<dbReference type="KEGG" id="drm:Dred_0331"/>
<evidence type="ECO:0000256" key="2">
    <source>
        <dbReference type="ARBA" id="ARBA00004496"/>
    </source>
</evidence>
<evidence type="ECO:0000256" key="5">
    <source>
        <dbReference type="ARBA" id="ARBA00022683"/>
    </source>
</evidence>
<dbReference type="PROSITE" id="PS00589">
    <property type="entry name" value="PTS_HPR_SER"/>
    <property type="match status" value="1"/>
</dbReference>
<dbReference type="InterPro" id="IPR035895">
    <property type="entry name" value="HPr-like_sf"/>
</dbReference>
<dbReference type="PROSITE" id="PS00369">
    <property type="entry name" value="PTS_HPR_HIS"/>
    <property type="match status" value="1"/>
</dbReference>
<dbReference type="PANTHER" id="PTHR33705:SF2">
    <property type="entry name" value="PHOSPHOCARRIER PROTEIN NPR"/>
    <property type="match status" value="1"/>
</dbReference>
<keyword evidence="8" id="KW-1185">Reference proteome</keyword>
<dbReference type="OrthoDB" id="9809047at2"/>
<dbReference type="GO" id="GO:0005737">
    <property type="term" value="C:cytoplasm"/>
    <property type="evidence" value="ECO:0007669"/>
    <property type="project" value="UniProtKB-SubCell"/>
</dbReference>
<sequence>MIKQVVTIVNPTGIHARPAAHIAKLAAQFDAAIKLAYKGKEIDAKSIIGVMSLAAQAGEELLVSAEGNQAEAAVNALANLLSKPFTE</sequence>
<dbReference type="CDD" id="cd00367">
    <property type="entry name" value="PTS-HPr_like"/>
    <property type="match status" value="1"/>
</dbReference>
<dbReference type="InterPro" id="IPR002114">
    <property type="entry name" value="PTS_HPr_Ser_P_site"/>
</dbReference>
<feature type="domain" description="HPr" evidence="6">
    <location>
        <begin position="1"/>
        <end position="87"/>
    </location>
</feature>
<dbReference type="NCBIfam" id="TIGR01003">
    <property type="entry name" value="PTS_HPr_family"/>
    <property type="match status" value="1"/>
</dbReference>
<dbReference type="Pfam" id="PF00381">
    <property type="entry name" value="PTS-HPr"/>
    <property type="match status" value="1"/>
</dbReference>
<name>A4J1C6_DESRM</name>
<dbReference type="EMBL" id="CP000612">
    <property type="protein sequence ID" value="ABO48879.1"/>
    <property type="molecule type" value="Genomic_DNA"/>
</dbReference>
<dbReference type="PANTHER" id="PTHR33705">
    <property type="entry name" value="PHOSPHOCARRIER PROTEIN HPR"/>
    <property type="match status" value="1"/>
</dbReference>
<dbReference type="PRINTS" id="PR00107">
    <property type="entry name" value="PHOSPHOCPHPR"/>
</dbReference>
<evidence type="ECO:0000259" key="6">
    <source>
        <dbReference type="PROSITE" id="PS51350"/>
    </source>
</evidence>
<protein>
    <recommendedName>
        <fullName evidence="3">Phosphocarrier protein HPr</fullName>
    </recommendedName>
</protein>
<gene>
    <name evidence="7" type="ordered locus">Dred_0331</name>
</gene>
<evidence type="ECO:0000313" key="8">
    <source>
        <dbReference type="Proteomes" id="UP000001556"/>
    </source>
</evidence>